<dbReference type="PANTHER" id="PTHR44196:SF1">
    <property type="entry name" value="DEHYDROGENASE_REDUCTASE SDR FAMILY MEMBER 7B"/>
    <property type="match status" value="1"/>
</dbReference>
<evidence type="ECO:0000313" key="4">
    <source>
        <dbReference type="EMBL" id="NHN84894.1"/>
    </source>
</evidence>
<dbReference type="InterPro" id="IPR057326">
    <property type="entry name" value="KR_dom"/>
</dbReference>
<dbReference type="Pfam" id="PF00106">
    <property type="entry name" value="adh_short"/>
    <property type="match status" value="1"/>
</dbReference>
<dbReference type="EMBL" id="WOTB01000010">
    <property type="protein sequence ID" value="NHN84894.1"/>
    <property type="molecule type" value="Genomic_DNA"/>
</dbReference>
<dbReference type="PANTHER" id="PTHR44196">
    <property type="entry name" value="DEHYDROGENASE/REDUCTASE SDR FAMILY MEMBER 7B"/>
    <property type="match status" value="1"/>
</dbReference>
<keyword evidence="5" id="KW-1185">Reference proteome</keyword>
<evidence type="ECO:0000256" key="1">
    <source>
        <dbReference type="ARBA" id="ARBA00006484"/>
    </source>
</evidence>
<feature type="domain" description="Ketoreductase" evidence="3">
    <location>
        <begin position="31"/>
        <end position="211"/>
    </location>
</feature>
<evidence type="ECO:0000259" key="3">
    <source>
        <dbReference type="SMART" id="SM00822"/>
    </source>
</evidence>
<proteinExistence type="inferred from homology"/>
<organism evidence="4 5">
    <name type="scientific">Acetobacter musti</name>
    <dbReference type="NCBI Taxonomy" id="864732"/>
    <lineage>
        <taxon>Bacteria</taxon>
        <taxon>Pseudomonadati</taxon>
        <taxon>Pseudomonadota</taxon>
        <taxon>Alphaproteobacteria</taxon>
        <taxon>Acetobacterales</taxon>
        <taxon>Acetobacteraceae</taxon>
        <taxon>Acetobacter</taxon>
    </lineage>
</organism>
<accession>A0ABX0JTL2</accession>
<sequence>MTRNRILTRGRHILTRLTGSTRRTKSVHAPVAILITGASGGIGQALALRYAAPGRTLMLWGRNPERLDALATSCRQRGARAFTRQIDLTDGEAAIRHFRDDDSATPFDTVILSAGLSDMKRAADKTEQAETVLRLAQVNYATPAALTMAAADRMQQRGGGAIALIGSVAASHDLPFAAGYGGSKAGLARFASSTRLALAPLGVRVTLIAPGFVDTAMSRRIIGPRPFLVSADTAARHIIRALKQNRHEIVFPWPFSALRLIDRLTPRPLREAIMRRISADQHPSTD</sequence>
<dbReference type="PROSITE" id="PS00061">
    <property type="entry name" value="ADH_SHORT"/>
    <property type="match status" value="1"/>
</dbReference>
<protein>
    <submittedName>
        <fullName evidence="4">SDR family NAD(P)-dependent oxidoreductase</fullName>
    </submittedName>
</protein>
<dbReference type="InterPro" id="IPR036291">
    <property type="entry name" value="NAD(P)-bd_dom_sf"/>
</dbReference>
<comment type="similarity">
    <text evidence="1">Belongs to the short-chain dehydrogenases/reductases (SDR) family.</text>
</comment>
<evidence type="ECO:0000313" key="5">
    <source>
        <dbReference type="Proteomes" id="UP000635278"/>
    </source>
</evidence>
<evidence type="ECO:0000256" key="2">
    <source>
        <dbReference type="ARBA" id="ARBA00023002"/>
    </source>
</evidence>
<keyword evidence="2" id="KW-0560">Oxidoreductase</keyword>
<dbReference type="SUPFAM" id="SSF51735">
    <property type="entry name" value="NAD(P)-binding Rossmann-fold domains"/>
    <property type="match status" value="1"/>
</dbReference>
<reference evidence="4 5" key="1">
    <citation type="journal article" date="2020" name="Int. J. Syst. Evol. Microbiol.">
        <title>Novel acetic acid bacteria from cider fermentations: Acetobacter conturbans sp. nov. and Acetobacter fallax sp. nov.</title>
        <authorList>
            <person name="Sombolestani A.S."/>
            <person name="Cleenwerck I."/>
            <person name="Cnockaert M."/>
            <person name="Borremans W."/>
            <person name="Wieme A.D."/>
            <person name="De Vuyst L."/>
            <person name="Vandamme P."/>
        </authorList>
    </citation>
    <scope>NUCLEOTIDE SEQUENCE [LARGE SCALE GENOMIC DNA]</scope>
    <source>
        <strain evidence="4 5">LMG 30640</strain>
    </source>
</reference>
<dbReference type="SMART" id="SM00822">
    <property type="entry name" value="PKS_KR"/>
    <property type="match status" value="1"/>
</dbReference>
<comment type="caution">
    <text evidence="4">The sequence shown here is derived from an EMBL/GenBank/DDBJ whole genome shotgun (WGS) entry which is preliminary data.</text>
</comment>
<name>A0ABX0JTL2_9PROT</name>
<dbReference type="Proteomes" id="UP000635278">
    <property type="component" value="Unassembled WGS sequence"/>
</dbReference>
<dbReference type="InterPro" id="IPR002347">
    <property type="entry name" value="SDR_fam"/>
</dbReference>
<dbReference type="Gene3D" id="3.40.50.720">
    <property type="entry name" value="NAD(P)-binding Rossmann-like Domain"/>
    <property type="match status" value="1"/>
</dbReference>
<dbReference type="PRINTS" id="PR00081">
    <property type="entry name" value="GDHRDH"/>
</dbReference>
<dbReference type="InterPro" id="IPR020904">
    <property type="entry name" value="Sc_DH/Rdtase_CS"/>
</dbReference>
<gene>
    <name evidence="4" type="ORF">GOB93_09600</name>
</gene>